<dbReference type="PANTHER" id="PTHR21683:SF18">
    <property type="entry name" value="COILED-COIL DOMAIN-CONTAINING PROTEIN 42 HOMOLOG"/>
    <property type="match status" value="1"/>
</dbReference>
<dbReference type="InterPro" id="IPR025252">
    <property type="entry name" value="DUF4200"/>
</dbReference>
<gene>
    <name evidence="4" type="ORF">ACEWY4_010181</name>
</gene>
<accession>A0ABD1K8M8</accession>
<proteinExistence type="predicted"/>
<feature type="coiled-coil region" evidence="2">
    <location>
        <begin position="24"/>
        <end position="51"/>
    </location>
</feature>
<comment type="caution">
    <text evidence="4">The sequence shown here is derived from an EMBL/GenBank/DDBJ whole genome shotgun (WGS) entry which is preliminary data.</text>
</comment>
<evidence type="ECO:0000259" key="3">
    <source>
        <dbReference type="Pfam" id="PF13863"/>
    </source>
</evidence>
<dbReference type="EMBL" id="JBHFQA010000008">
    <property type="protein sequence ID" value="KAL2095462.1"/>
    <property type="molecule type" value="Genomic_DNA"/>
</dbReference>
<organism evidence="4 5">
    <name type="scientific">Coilia grayii</name>
    <name type="common">Gray's grenadier anchovy</name>
    <dbReference type="NCBI Taxonomy" id="363190"/>
    <lineage>
        <taxon>Eukaryota</taxon>
        <taxon>Metazoa</taxon>
        <taxon>Chordata</taxon>
        <taxon>Craniata</taxon>
        <taxon>Vertebrata</taxon>
        <taxon>Euteleostomi</taxon>
        <taxon>Actinopterygii</taxon>
        <taxon>Neopterygii</taxon>
        <taxon>Teleostei</taxon>
        <taxon>Clupei</taxon>
        <taxon>Clupeiformes</taxon>
        <taxon>Clupeoidei</taxon>
        <taxon>Engraulidae</taxon>
        <taxon>Coilinae</taxon>
        <taxon>Coilia</taxon>
    </lineage>
</organism>
<evidence type="ECO:0000256" key="1">
    <source>
        <dbReference type="ARBA" id="ARBA00023054"/>
    </source>
</evidence>
<evidence type="ECO:0000256" key="2">
    <source>
        <dbReference type="SAM" id="Coils"/>
    </source>
</evidence>
<name>A0ABD1K8M8_9TELE</name>
<feature type="domain" description="DUF4200" evidence="3">
    <location>
        <begin position="6"/>
        <end position="99"/>
    </location>
</feature>
<sequence>MQQTLLLKKQVELDELDSRFAHKQKEFKVRMEALERRRADLKRKQQWTKEKAAKFEKFVEESELKQRRALKKFQVETRLNDLKQRELTGLMEELEILQTR</sequence>
<dbReference type="InterPro" id="IPR051147">
    <property type="entry name" value="CFAP_domain-containing"/>
</dbReference>
<dbReference type="Proteomes" id="UP001591681">
    <property type="component" value="Unassembled WGS sequence"/>
</dbReference>
<keyword evidence="1 2" id="KW-0175">Coiled coil</keyword>
<dbReference type="Pfam" id="PF13863">
    <property type="entry name" value="DUF4200"/>
    <property type="match status" value="1"/>
</dbReference>
<keyword evidence="5" id="KW-1185">Reference proteome</keyword>
<reference evidence="4 5" key="1">
    <citation type="submission" date="2024-09" db="EMBL/GenBank/DDBJ databases">
        <title>A chromosome-level genome assembly of Gray's grenadier anchovy, Coilia grayii.</title>
        <authorList>
            <person name="Fu Z."/>
        </authorList>
    </citation>
    <scope>NUCLEOTIDE SEQUENCE [LARGE SCALE GENOMIC DNA]</scope>
    <source>
        <strain evidence="4">G4</strain>
        <tissue evidence="4">Muscle</tissue>
    </source>
</reference>
<dbReference type="AlphaFoldDB" id="A0ABD1K8M8"/>
<dbReference type="PANTHER" id="PTHR21683">
    <property type="entry name" value="COILED-COIL DOMAIN-CONTAINING PROTEIN 42 LIKE-2-LIKE-RELATED"/>
    <property type="match status" value="1"/>
</dbReference>
<evidence type="ECO:0000313" key="5">
    <source>
        <dbReference type="Proteomes" id="UP001591681"/>
    </source>
</evidence>
<protein>
    <recommendedName>
        <fullName evidence="3">DUF4200 domain-containing protein</fullName>
    </recommendedName>
</protein>
<evidence type="ECO:0000313" key="4">
    <source>
        <dbReference type="EMBL" id="KAL2095462.1"/>
    </source>
</evidence>
<dbReference type="GO" id="GO:0005856">
    <property type="term" value="C:cytoskeleton"/>
    <property type="evidence" value="ECO:0007669"/>
    <property type="project" value="UniProtKB-ARBA"/>
</dbReference>